<evidence type="ECO:0000313" key="2">
    <source>
        <dbReference type="EMBL" id="KAK9088418.1"/>
    </source>
</evidence>
<organism evidence="2 3">
    <name type="scientific">Stephania cephalantha</name>
    <dbReference type="NCBI Taxonomy" id="152367"/>
    <lineage>
        <taxon>Eukaryota</taxon>
        <taxon>Viridiplantae</taxon>
        <taxon>Streptophyta</taxon>
        <taxon>Embryophyta</taxon>
        <taxon>Tracheophyta</taxon>
        <taxon>Spermatophyta</taxon>
        <taxon>Magnoliopsida</taxon>
        <taxon>Ranunculales</taxon>
        <taxon>Menispermaceae</taxon>
        <taxon>Menispermoideae</taxon>
        <taxon>Cissampelideae</taxon>
        <taxon>Stephania</taxon>
    </lineage>
</organism>
<dbReference type="AlphaFoldDB" id="A0AAP0EFK7"/>
<dbReference type="EMBL" id="JBBNAG010000012">
    <property type="protein sequence ID" value="KAK9088418.1"/>
    <property type="molecule type" value="Genomic_DNA"/>
</dbReference>
<feature type="region of interest" description="Disordered" evidence="1">
    <location>
        <begin position="1"/>
        <end position="24"/>
    </location>
</feature>
<accession>A0AAP0EFK7</accession>
<reference evidence="2 3" key="1">
    <citation type="submission" date="2024-01" db="EMBL/GenBank/DDBJ databases">
        <title>Genome assemblies of Stephania.</title>
        <authorList>
            <person name="Yang L."/>
        </authorList>
    </citation>
    <scope>NUCLEOTIDE SEQUENCE [LARGE SCALE GENOMIC DNA]</scope>
    <source>
        <strain evidence="2">JXDWG</strain>
        <tissue evidence="2">Leaf</tissue>
    </source>
</reference>
<dbReference type="Proteomes" id="UP001419268">
    <property type="component" value="Unassembled WGS sequence"/>
</dbReference>
<proteinExistence type="predicted"/>
<gene>
    <name evidence="2" type="ORF">Scep_027500</name>
</gene>
<evidence type="ECO:0000313" key="3">
    <source>
        <dbReference type="Proteomes" id="UP001419268"/>
    </source>
</evidence>
<protein>
    <submittedName>
        <fullName evidence="2">Uncharacterized protein</fullName>
    </submittedName>
</protein>
<keyword evidence="3" id="KW-1185">Reference proteome</keyword>
<comment type="caution">
    <text evidence="2">The sequence shown here is derived from an EMBL/GenBank/DDBJ whole genome shotgun (WGS) entry which is preliminary data.</text>
</comment>
<name>A0AAP0EFK7_9MAGN</name>
<evidence type="ECO:0000256" key="1">
    <source>
        <dbReference type="SAM" id="MobiDB-lite"/>
    </source>
</evidence>
<sequence length="69" mass="8420">MFFKIKKKQIKQTNKHNNKSHKLNSKQQIIKNTNLFINNNNYYNKKKIKTLKKSNRINLRFTKQIKSNI</sequence>